<dbReference type="OrthoDB" id="654858at2"/>
<evidence type="ECO:0000313" key="1">
    <source>
        <dbReference type="EMBL" id="NSL87581.1"/>
    </source>
</evidence>
<dbReference type="Gene3D" id="2.30.180.10">
    <property type="entry name" value="FAS1 domain"/>
    <property type="match status" value="1"/>
</dbReference>
<reference evidence="1" key="1">
    <citation type="submission" date="2020-05" db="EMBL/GenBank/DDBJ databases">
        <title>Chitinophaga laudate sp. nov., isolated from a tropical peat swamp.</title>
        <authorList>
            <person name="Goh C.B.S."/>
            <person name="Lee M.S."/>
            <person name="Parimannan S."/>
            <person name="Pasbakhsh P."/>
            <person name="Yule C.M."/>
            <person name="Rajandas H."/>
            <person name="Loke S."/>
            <person name="Croft L."/>
            <person name="Tan J.B.L."/>
        </authorList>
    </citation>
    <scope>NUCLEOTIDE SEQUENCE</scope>
    <source>
        <strain evidence="1">Mgbs1</strain>
    </source>
</reference>
<sequence length="222" mass="25474">MQIRHSFTGILFSLTMAVLLLTACQKDGGYHEYERRAAQSDASMYDYLKSQKGQYDSMVAIIDRLGLQRVFSNTQLTVFGFTNASVAVALRNLNVLREKQQLPPVSLASLNRENLDTLFCRYVIPGVFGTDSLRQYPDGRLFNAIKYNNEMNLQLFTQSASGFETDGPKYIIYSDTKFSFYINKWVRSNTMAMDTYVRNGVLHILSPDHEFGFNEFITRFNK</sequence>
<dbReference type="RefSeq" id="WP_127040462.1">
    <property type="nucleotide sequence ID" value="NZ_JAABOK010000025.1"/>
</dbReference>
<proteinExistence type="predicted"/>
<name>A0A433WGM3_9BACT</name>
<dbReference type="PROSITE" id="PS51257">
    <property type="entry name" value="PROKAR_LIPOPROTEIN"/>
    <property type="match status" value="1"/>
</dbReference>
<comment type="caution">
    <text evidence="1">The sequence shown here is derived from an EMBL/GenBank/DDBJ whole genome shotgun (WGS) entry which is preliminary data.</text>
</comment>
<dbReference type="InterPro" id="IPR036378">
    <property type="entry name" value="FAS1_dom_sf"/>
</dbReference>
<protein>
    <submittedName>
        <fullName evidence="1">Uncharacterized protein</fullName>
    </submittedName>
</protein>
<keyword evidence="2" id="KW-1185">Reference proteome</keyword>
<evidence type="ECO:0000313" key="2">
    <source>
        <dbReference type="Proteomes" id="UP000281028"/>
    </source>
</evidence>
<dbReference type="Proteomes" id="UP000281028">
    <property type="component" value="Unassembled WGS sequence"/>
</dbReference>
<dbReference type="EMBL" id="RIAR02000001">
    <property type="protein sequence ID" value="NSL87581.1"/>
    <property type="molecule type" value="Genomic_DNA"/>
</dbReference>
<organism evidence="1 2">
    <name type="scientific">Chitinophaga solisilvae</name>
    <dbReference type="NCBI Taxonomy" id="1233460"/>
    <lineage>
        <taxon>Bacteria</taxon>
        <taxon>Pseudomonadati</taxon>
        <taxon>Bacteroidota</taxon>
        <taxon>Chitinophagia</taxon>
        <taxon>Chitinophagales</taxon>
        <taxon>Chitinophagaceae</taxon>
        <taxon>Chitinophaga</taxon>
    </lineage>
</organism>
<gene>
    <name evidence="1" type="ORF">ECE50_012100</name>
</gene>
<dbReference type="AlphaFoldDB" id="A0A433WGM3"/>
<accession>A0A433WGM3</accession>